<dbReference type="PANTHER" id="PTHR46268">
    <property type="entry name" value="STRESS RESPONSE PROTEIN NHAX"/>
    <property type="match status" value="1"/>
</dbReference>
<dbReference type="RefSeq" id="WP_135956181.1">
    <property type="nucleotide sequence ID" value="NZ_JABCKY010000005.1"/>
</dbReference>
<dbReference type="SUPFAM" id="SSF52402">
    <property type="entry name" value="Adenine nucleotide alpha hydrolases-like"/>
    <property type="match status" value="2"/>
</dbReference>
<evidence type="ECO:0000259" key="2">
    <source>
        <dbReference type="Pfam" id="PF00582"/>
    </source>
</evidence>
<comment type="similarity">
    <text evidence="1">Belongs to the universal stress protein A family.</text>
</comment>
<feature type="domain" description="UspA" evidence="2">
    <location>
        <begin position="181"/>
        <end position="262"/>
    </location>
</feature>
<dbReference type="InterPro" id="IPR006015">
    <property type="entry name" value="Universal_stress_UspA"/>
</dbReference>
<dbReference type="PANTHER" id="PTHR46268:SF6">
    <property type="entry name" value="UNIVERSAL STRESS PROTEIN UP12"/>
    <property type="match status" value="1"/>
</dbReference>
<sequence length="262" mass="28740">MLNHLILTVDYTKDWERAMERLPSMIKLLGTRKLTLVHVIETHKRLHTEDDERVVKENLEDLGKKLAGDLDVSTDYRIGKGFVASQVITIAKTIDADGIIVCNRSHSATRELFFGNIALNLARMTRLPLLVIPIDGIPPAVEEEILYATDGSASSLNAQTCFEKLITEGHDGRVLWAKPDDAGAESQEIEERIDSLANKHANVHRHIVTSRAVPAILKAIEEDRPALAVLGKRGATPIEDLPLGSTTEKVAGASSQPVLIIP</sequence>
<gene>
    <name evidence="3" type="ORF">HIU99_13450</name>
</gene>
<dbReference type="Pfam" id="PF00582">
    <property type="entry name" value="Usp"/>
    <property type="match status" value="2"/>
</dbReference>
<dbReference type="EMBL" id="JABCKY010000005">
    <property type="protein sequence ID" value="NMT64596.1"/>
    <property type="molecule type" value="Genomic_DNA"/>
</dbReference>
<evidence type="ECO:0000256" key="1">
    <source>
        <dbReference type="ARBA" id="ARBA00008791"/>
    </source>
</evidence>
<dbReference type="AlphaFoldDB" id="A0A7Y0RE76"/>
<feature type="domain" description="UspA" evidence="2">
    <location>
        <begin position="5"/>
        <end position="133"/>
    </location>
</feature>
<name>A0A7Y0RE76_9GAMM</name>
<keyword evidence="4" id="KW-1185">Reference proteome</keyword>
<dbReference type="PRINTS" id="PR01438">
    <property type="entry name" value="UNVRSLSTRESS"/>
</dbReference>
<dbReference type="CDD" id="cd00293">
    <property type="entry name" value="USP-like"/>
    <property type="match status" value="2"/>
</dbReference>
<evidence type="ECO:0000313" key="3">
    <source>
        <dbReference type="EMBL" id="NMT64596.1"/>
    </source>
</evidence>
<protein>
    <submittedName>
        <fullName evidence="3">Universal stress protein</fullName>
    </submittedName>
</protein>
<organism evidence="3 4">
    <name type="scientific">Marinobacter orientalis</name>
    <dbReference type="NCBI Taxonomy" id="1928859"/>
    <lineage>
        <taxon>Bacteria</taxon>
        <taxon>Pseudomonadati</taxon>
        <taxon>Pseudomonadota</taxon>
        <taxon>Gammaproteobacteria</taxon>
        <taxon>Pseudomonadales</taxon>
        <taxon>Marinobacteraceae</taxon>
        <taxon>Marinobacter</taxon>
    </lineage>
</organism>
<dbReference type="Proteomes" id="UP000567186">
    <property type="component" value="Unassembled WGS sequence"/>
</dbReference>
<evidence type="ECO:0000313" key="4">
    <source>
        <dbReference type="Proteomes" id="UP000567186"/>
    </source>
</evidence>
<comment type="caution">
    <text evidence="3">The sequence shown here is derived from an EMBL/GenBank/DDBJ whole genome shotgun (WGS) entry which is preliminary data.</text>
</comment>
<proteinExistence type="inferred from homology"/>
<dbReference type="OrthoDB" id="6872702at2"/>
<dbReference type="Gene3D" id="3.40.50.620">
    <property type="entry name" value="HUPs"/>
    <property type="match status" value="2"/>
</dbReference>
<reference evidence="3 4" key="1">
    <citation type="submission" date="2020-04" db="EMBL/GenBank/DDBJ databases">
        <title>Marinobacter oceani sp. nov., isolated from marine solar saltern.</title>
        <authorList>
            <person name="Chen X.-Y."/>
        </authorList>
    </citation>
    <scope>NUCLEOTIDE SEQUENCE [LARGE SCALE GENOMIC DNA]</scope>
    <source>
        <strain evidence="3 4">W62</strain>
    </source>
</reference>
<dbReference type="InterPro" id="IPR014729">
    <property type="entry name" value="Rossmann-like_a/b/a_fold"/>
</dbReference>
<accession>A0A7Y0RE76</accession>
<dbReference type="InterPro" id="IPR006016">
    <property type="entry name" value="UspA"/>
</dbReference>